<evidence type="ECO:0000259" key="3">
    <source>
        <dbReference type="PROSITE" id="PS51462"/>
    </source>
</evidence>
<comment type="caution">
    <text evidence="4">The sequence shown here is derived from an EMBL/GenBank/DDBJ whole genome shotgun (WGS) entry which is preliminary data.</text>
</comment>
<protein>
    <recommendedName>
        <fullName evidence="3">Nudix hydrolase domain-containing protein</fullName>
    </recommendedName>
</protein>
<reference evidence="4" key="2">
    <citation type="submission" date="2020-09" db="EMBL/GenBank/DDBJ databases">
        <authorList>
            <person name="Sun Q."/>
            <person name="Ohkuma M."/>
        </authorList>
    </citation>
    <scope>NUCLEOTIDE SEQUENCE</scope>
    <source>
        <strain evidence="4">JCM 4784</strain>
    </source>
</reference>
<dbReference type="InterPro" id="IPR020084">
    <property type="entry name" value="NUDIX_hydrolase_CS"/>
</dbReference>
<dbReference type="Pfam" id="PF00293">
    <property type="entry name" value="NUDIX"/>
    <property type="match status" value="1"/>
</dbReference>
<dbReference type="PANTHER" id="PTHR43046">
    <property type="entry name" value="GDP-MANNOSE MANNOSYL HYDROLASE"/>
    <property type="match status" value="1"/>
</dbReference>
<accession>A0A919AED5</accession>
<dbReference type="RefSeq" id="WP_190140516.1">
    <property type="nucleotide sequence ID" value="NZ_BNBT01000234.1"/>
</dbReference>
<comment type="cofactor">
    <cofactor evidence="1">
        <name>Mg(2+)</name>
        <dbReference type="ChEBI" id="CHEBI:18420"/>
    </cofactor>
</comment>
<keyword evidence="2" id="KW-0378">Hydrolase</keyword>
<reference evidence="4" key="1">
    <citation type="journal article" date="2014" name="Int. J. Syst. Evol. Microbiol.">
        <title>Complete genome sequence of Corynebacterium casei LMG S-19264T (=DSM 44701T), isolated from a smear-ripened cheese.</title>
        <authorList>
            <consortium name="US DOE Joint Genome Institute (JGI-PGF)"/>
            <person name="Walter F."/>
            <person name="Albersmeier A."/>
            <person name="Kalinowski J."/>
            <person name="Ruckert C."/>
        </authorList>
    </citation>
    <scope>NUCLEOTIDE SEQUENCE</scope>
    <source>
        <strain evidence="4">JCM 4784</strain>
    </source>
</reference>
<dbReference type="Gene3D" id="3.90.79.10">
    <property type="entry name" value="Nucleoside Triphosphate Pyrophosphohydrolase"/>
    <property type="match status" value="1"/>
</dbReference>
<dbReference type="InterPro" id="IPR000086">
    <property type="entry name" value="NUDIX_hydrolase_dom"/>
</dbReference>
<dbReference type="PROSITE" id="PS51462">
    <property type="entry name" value="NUDIX"/>
    <property type="match status" value="1"/>
</dbReference>
<dbReference type="PROSITE" id="PS00893">
    <property type="entry name" value="NUDIX_BOX"/>
    <property type="match status" value="1"/>
</dbReference>
<dbReference type="AlphaFoldDB" id="A0A919AED5"/>
<evidence type="ECO:0000256" key="2">
    <source>
        <dbReference type="ARBA" id="ARBA00022801"/>
    </source>
</evidence>
<dbReference type="SUPFAM" id="SSF55811">
    <property type="entry name" value="Nudix"/>
    <property type="match status" value="1"/>
</dbReference>
<dbReference type="GO" id="GO:0016787">
    <property type="term" value="F:hydrolase activity"/>
    <property type="evidence" value="ECO:0007669"/>
    <property type="project" value="UniProtKB-KW"/>
</dbReference>
<feature type="domain" description="Nudix hydrolase" evidence="3">
    <location>
        <begin position="12"/>
        <end position="144"/>
    </location>
</feature>
<keyword evidence="5" id="KW-1185">Reference proteome</keyword>
<evidence type="ECO:0000313" key="5">
    <source>
        <dbReference type="Proteomes" id="UP000608024"/>
    </source>
</evidence>
<dbReference type="EMBL" id="BNBT01000234">
    <property type="protein sequence ID" value="GHE98068.1"/>
    <property type="molecule type" value="Genomic_DNA"/>
</dbReference>
<gene>
    <name evidence="4" type="ORF">GCM10018785_72940</name>
</gene>
<dbReference type="PANTHER" id="PTHR43046:SF14">
    <property type="entry name" value="MUTT_NUDIX FAMILY PROTEIN"/>
    <property type="match status" value="1"/>
</dbReference>
<evidence type="ECO:0000256" key="1">
    <source>
        <dbReference type="ARBA" id="ARBA00001946"/>
    </source>
</evidence>
<organism evidence="4 5">
    <name type="scientific">Streptomyces longispororuber</name>
    <dbReference type="NCBI Taxonomy" id="68230"/>
    <lineage>
        <taxon>Bacteria</taxon>
        <taxon>Bacillati</taxon>
        <taxon>Actinomycetota</taxon>
        <taxon>Actinomycetes</taxon>
        <taxon>Kitasatosporales</taxon>
        <taxon>Streptomycetaceae</taxon>
        <taxon>Streptomyces</taxon>
    </lineage>
</organism>
<proteinExistence type="predicted"/>
<dbReference type="Proteomes" id="UP000608024">
    <property type="component" value="Unassembled WGS sequence"/>
</dbReference>
<dbReference type="InterPro" id="IPR015797">
    <property type="entry name" value="NUDIX_hydrolase-like_dom_sf"/>
</dbReference>
<evidence type="ECO:0000313" key="4">
    <source>
        <dbReference type="EMBL" id="GHE98068.1"/>
    </source>
</evidence>
<name>A0A919AED5_9ACTN</name>
<sequence length="168" mass="18844">MHKDVSLSAPPPRRIGAVGIIRDYEGRVLLVDPSYKHGWILPGGGAHQGECPHAAVTREVREEVGLELYPRRLLVVDYVPENPKDDVREGFNFVFEMGIVGHDAPKLVNSQELSGIQWATSDDLPRLTLDDQHRRIREALRVIEGTSSIHYLVHGARVCVNDSRRPIT</sequence>